<dbReference type="EMBL" id="UXEP01000005">
    <property type="protein sequence ID" value="VDC41979.1"/>
    <property type="molecule type" value="Genomic_DNA"/>
</dbReference>
<comment type="subunit">
    <text evidence="10">DNA polymerase III contains a core (composed of alpha, epsilon and theta chains) that associates with a tau subunit. This core dimerizes to form the POLIII' complex. PolIII' associates with the gamma complex (composed of gamma, delta, delta', psi and chi chains) and with the beta chain to form the complete DNA polymerase III complex.</text>
</comment>
<dbReference type="InterPro" id="IPR012340">
    <property type="entry name" value="NA-bd_OB-fold"/>
</dbReference>
<evidence type="ECO:0000256" key="4">
    <source>
        <dbReference type="ARBA" id="ARBA00019114"/>
    </source>
</evidence>
<dbReference type="Pfam" id="PF02811">
    <property type="entry name" value="PHP"/>
    <property type="match status" value="1"/>
</dbReference>
<dbReference type="GO" id="GO:0005737">
    <property type="term" value="C:cytoplasm"/>
    <property type="evidence" value="ECO:0007669"/>
    <property type="project" value="UniProtKB-SubCell"/>
</dbReference>
<dbReference type="Pfam" id="PF07733">
    <property type="entry name" value="DNA_pol3_alpha"/>
    <property type="match status" value="1"/>
</dbReference>
<dbReference type="InterPro" id="IPR011708">
    <property type="entry name" value="DNA_pol3_alpha_NTPase_dom"/>
</dbReference>
<dbReference type="GO" id="GO:0003887">
    <property type="term" value="F:DNA-directed DNA polymerase activity"/>
    <property type="evidence" value="ECO:0007669"/>
    <property type="project" value="UniProtKB-KW"/>
</dbReference>
<evidence type="ECO:0000313" key="14">
    <source>
        <dbReference type="Proteomes" id="UP000280759"/>
    </source>
</evidence>
<dbReference type="Gene3D" id="1.10.10.1600">
    <property type="entry name" value="Bacterial DNA polymerase III alpha subunit, thumb domain"/>
    <property type="match status" value="1"/>
</dbReference>
<keyword evidence="7" id="KW-0235">DNA replication</keyword>
<dbReference type="InterPro" id="IPR003141">
    <property type="entry name" value="Pol/His_phosphatase_N"/>
</dbReference>
<organism evidence="13 14">
    <name type="scientific">Streptococcus canis</name>
    <dbReference type="NCBI Taxonomy" id="1329"/>
    <lineage>
        <taxon>Bacteria</taxon>
        <taxon>Bacillati</taxon>
        <taxon>Bacillota</taxon>
        <taxon>Bacilli</taxon>
        <taxon>Lactobacillales</taxon>
        <taxon>Streptococcaceae</taxon>
        <taxon>Streptococcus</taxon>
    </lineage>
</organism>
<dbReference type="InterPro" id="IPR040982">
    <property type="entry name" value="DNA_pol3_finger"/>
</dbReference>
<dbReference type="RefSeq" id="WP_125073822.1">
    <property type="nucleotide sequence ID" value="NZ_CP053792.1"/>
</dbReference>
<evidence type="ECO:0000256" key="5">
    <source>
        <dbReference type="ARBA" id="ARBA00022679"/>
    </source>
</evidence>
<dbReference type="GO" id="GO:0003676">
    <property type="term" value="F:nucleic acid binding"/>
    <property type="evidence" value="ECO:0007669"/>
    <property type="project" value="InterPro"/>
</dbReference>
<feature type="domain" description="Polymerase/histidinol phosphatase N-terminal" evidence="12">
    <location>
        <begin position="3"/>
        <end position="70"/>
    </location>
</feature>
<evidence type="ECO:0000256" key="9">
    <source>
        <dbReference type="ARBA" id="ARBA00025611"/>
    </source>
</evidence>
<dbReference type="InterPro" id="IPR041931">
    <property type="entry name" value="DNA_pol3_alpha_thumb_dom"/>
</dbReference>
<dbReference type="SMART" id="SM00481">
    <property type="entry name" value="POLIIIAc"/>
    <property type="match status" value="1"/>
</dbReference>
<dbReference type="AlphaFoldDB" id="A0A3P5XX57"/>
<protein>
    <recommendedName>
        <fullName evidence="4">DNA polymerase III subunit alpha</fullName>
        <ecNumber evidence="3">2.7.7.7</ecNumber>
    </recommendedName>
</protein>
<accession>A0A3P5XX57</accession>
<comment type="similarity">
    <text evidence="2">Belongs to the DNA polymerase type-C family. DnaE subfamily.</text>
</comment>
<dbReference type="InterPro" id="IPR004805">
    <property type="entry name" value="DnaE2/DnaE/PolC"/>
</dbReference>
<dbReference type="PANTHER" id="PTHR32294">
    <property type="entry name" value="DNA POLYMERASE III SUBUNIT ALPHA"/>
    <property type="match status" value="1"/>
</dbReference>
<comment type="function">
    <text evidence="9">DNA polymerase III is a complex, multichain enzyme responsible for most of the replicative synthesis in bacteria. This DNA polymerase also exhibits 3' to 5' exonuclease activity. The alpha chain is the DNA polymerase.</text>
</comment>
<keyword evidence="5 13" id="KW-0808">Transferase</keyword>
<keyword evidence="14" id="KW-1185">Reference proteome</keyword>
<dbReference type="SUPFAM" id="SSF89550">
    <property type="entry name" value="PHP domain-like"/>
    <property type="match status" value="1"/>
</dbReference>
<dbReference type="InterPro" id="IPR004365">
    <property type="entry name" value="NA-bd_OB_tRNA"/>
</dbReference>
<evidence type="ECO:0000256" key="2">
    <source>
        <dbReference type="ARBA" id="ARBA00009496"/>
    </source>
</evidence>
<evidence type="ECO:0000256" key="11">
    <source>
        <dbReference type="ARBA" id="ARBA00049244"/>
    </source>
</evidence>
<dbReference type="Proteomes" id="UP000280759">
    <property type="component" value="Unassembled WGS sequence"/>
</dbReference>
<dbReference type="InterPro" id="IPR004013">
    <property type="entry name" value="PHP_dom"/>
</dbReference>
<dbReference type="PANTHER" id="PTHR32294:SF0">
    <property type="entry name" value="DNA POLYMERASE III SUBUNIT ALPHA"/>
    <property type="match status" value="1"/>
</dbReference>
<name>A0A3P5XX57_STRCB</name>
<gene>
    <name evidence="13" type="primary">dnaE</name>
    <name evidence="13" type="ORF">FMV2238Y02_04000</name>
</gene>
<sequence length="1036" mass="119212">MFAQLDTKTVYSFMDSLIDLSHYFEQAKQLGYQTIGIMDQDNLYATYHFIRGCQKHGLQPVVGLEMDLVYQEELLQLKLIAKNTTGYHSLLKLSTEKMSGTMDINYLCQHLEGIVVIIPHRYLSPNLTLPFDYLVGVDETTDFTQITYQHQPIPLRTVRYFSHDDLETLHMLHAIRDNLTLAETHLVESNQDLVDCQTMTAFYQENCPQALHELENLVAEIHYDFDTNLKLPRFNRDKPAKQELQELTEAGLKEKGVWEEPYQSRLQHELAIISDMGFDDYFLIVWDLLRFGRSKGYYMGMGRGSAAGSLVAYALNITGIDPVQHDLLFERFLNKERYSMPDIDIDLPDIYRSEFLRYVRNRYGSDHSAQIVTFSTFGPKQAIRDVFKRFGVPEYELTKLTKKIGFRDSLATVYEKSVSFRQVINSRAEFQKAFAIAKRIEGNPRQTSIHAAGIVMSDDTLTNHIPLKSGDDMMITQYDAHAVEANGLLKMDFLGLRNLTLVQKMQEKVAKDYGHQIDIAAIDLEDPQTLALFARGDTKGIFQFEQNGAINLLKRIKPQRFEEIVATTSLNRPGASDYTANFIKRREGQEKIDLIDPVIAPILEPTYGIMLYQEQVMQIAQVYAGFTLGKADLLRRAMSKKNLQEMQKMEEEFIAGAKHLGRDEKTARGLFRRMEKFAGYGFNRSHAFAYSALAFQLAYFKTHYPAVFYDIMMNYSSSDYITDALESDFQVAQVTINTIPYTDKIEASKIYMGLKNIKGVPRDFAYWIIDQRPFNSVEDFLTRTPGKYQKVAFLDPLIKIGLFDCFEPNRKKILENLDSLLIFVNELGSLFADSSFSWIETDDYTATDKYYMEQELIGVGMSKHPLIEIAEKSSQSFTPISYLTKDTEATVLVQIDSIRIIRTKTSGQQMAFLSVNDTKKKLDVTFFPEQYASYKDFLREGQLYYLKGRIKERDHRLQMVGQQVQVATSQKYWLLVATHQFDAQISEILTAFPGPIPVVIHYQESKETIELTHLQVQLVPALEEKLHPYVLKTVFR</sequence>
<dbReference type="InterPro" id="IPR029460">
    <property type="entry name" value="DNAPol_HHH"/>
</dbReference>
<dbReference type="Gene3D" id="2.40.50.140">
    <property type="entry name" value="Nucleic acid-binding proteins"/>
    <property type="match status" value="1"/>
</dbReference>
<evidence type="ECO:0000313" key="13">
    <source>
        <dbReference type="EMBL" id="VDC41979.1"/>
    </source>
</evidence>
<proteinExistence type="inferred from homology"/>
<keyword evidence="6 13" id="KW-0548">Nucleotidyltransferase</keyword>
<evidence type="ECO:0000256" key="6">
    <source>
        <dbReference type="ARBA" id="ARBA00022695"/>
    </source>
</evidence>
<dbReference type="Pfam" id="PF01336">
    <property type="entry name" value="tRNA_anti-codon"/>
    <property type="match status" value="1"/>
</dbReference>
<dbReference type="GO" id="GO:0006260">
    <property type="term" value="P:DNA replication"/>
    <property type="evidence" value="ECO:0007669"/>
    <property type="project" value="UniProtKB-KW"/>
</dbReference>
<dbReference type="Gene3D" id="3.20.20.140">
    <property type="entry name" value="Metal-dependent hydrolases"/>
    <property type="match status" value="1"/>
</dbReference>
<keyword evidence="8" id="KW-0239">DNA-directed DNA polymerase</keyword>
<evidence type="ECO:0000256" key="3">
    <source>
        <dbReference type="ARBA" id="ARBA00012417"/>
    </source>
</evidence>
<dbReference type="Pfam" id="PF14579">
    <property type="entry name" value="HHH_6"/>
    <property type="match status" value="1"/>
</dbReference>
<evidence type="ECO:0000256" key="1">
    <source>
        <dbReference type="ARBA" id="ARBA00004496"/>
    </source>
</evidence>
<dbReference type="NCBIfam" id="NF005582">
    <property type="entry name" value="PRK07279.1"/>
    <property type="match status" value="1"/>
</dbReference>
<dbReference type="EC" id="2.7.7.7" evidence="3"/>
<dbReference type="CDD" id="cd04485">
    <property type="entry name" value="DnaE_OBF"/>
    <property type="match status" value="1"/>
</dbReference>
<reference evidence="13 14" key="1">
    <citation type="submission" date="2018-10" db="EMBL/GenBank/DDBJ databases">
        <authorList>
            <consortium name="Molecular Microbiology and Infection Unit (UMMI)"/>
            <person name="Machado M."/>
        </authorList>
    </citation>
    <scope>NUCLEOTIDE SEQUENCE [LARGE SCALE GENOMIC DNA]</scope>
    <source>
        <strain evidence="13">FMV2238.02</strain>
    </source>
</reference>
<dbReference type="CDD" id="cd07431">
    <property type="entry name" value="PHP_PolIIIA"/>
    <property type="match status" value="1"/>
</dbReference>
<dbReference type="InterPro" id="IPR016195">
    <property type="entry name" value="Pol/histidinol_Pase-like"/>
</dbReference>
<evidence type="ECO:0000256" key="8">
    <source>
        <dbReference type="ARBA" id="ARBA00022932"/>
    </source>
</evidence>
<dbReference type="Pfam" id="PF17657">
    <property type="entry name" value="DNA_pol3_finger"/>
    <property type="match status" value="1"/>
</dbReference>
<evidence type="ECO:0000256" key="10">
    <source>
        <dbReference type="ARBA" id="ARBA00026073"/>
    </source>
</evidence>
<dbReference type="NCBIfam" id="TIGR00594">
    <property type="entry name" value="polc"/>
    <property type="match status" value="1"/>
</dbReference>
<comment type="catalytic activity">
    <reaction evidence="11">
        <text>DNA(n) + a 2'-deoxyribonucleoside 5'-triphosphate = DNA(n+1) + diphosphate</text>
        <dbReference type="Rhea" id="RHEA:22508"/>
        <dbReference type="Rhea" id="RHEA-COMP:17339"/>
        <dbReference type="Rhea" id="RHEA-COMP:17340"/>
        <dbReference type="ChEBI" id="CHEBI:33019"/>
        <dbReference type="ChEBI" id="CHEBI:61560"/>
        <dbReference type="ChEBI" id="CHEBI:173112"/>
        <dbReference type="EC" id="2.7.7.7"/>
    </reaction>
</comment>
<evidence type="ECO:0000256" key="7">
    <source>
        <dbReference type="ARBA" id="ARBA00022705"/>
    </source>
</evidence>
<comment type="subcellular location">
    <subcellularLocation>
        <location evidence="1">Cytoplasm</location>
    </subcellularLocation>
</comment>
<dbReference type="GO" id="GO:0008408">
    <property type="term" value="F:3'-5' exonuclease activity"/>
    <property type="evidence" value="ECO:0007669"/>
    <property type="project" value="InterPro"/>
</dbReference>
<evidence type="ECO:0000259" key="12">
    <source>
        <dbReference type="SMART" id="SM00481"/>
    </source>
</evidence>